<dbReference type="SUPFAM" id="SSF48452">
    <property type="entry name" value="TPR-like"/>
    <property type="match status" value="1"/>
</dbReference>
<dbReference type="Ensembl" id="ENSPFOT00000029440.1">
    <property type="protein sequence ID" value="ENSPFOP00000030430.1"/>
    <property type="gene ID" value="ENSPFOG00000010643.2"/>
</dbReference>
<keyword evidence="11" id="KW-1185">Reference proteome</keyword>
<evidence type="ECO:0000256" key="2">
    <source>
        <dbReference type="ARBA" id="ARBA00022692"/>
    </source>
</evidence>
<keyword evidence="3" id="KW-1133">Transmembrane helix</keyword>
<keyword evidence="5" id="KW-0472">Membrane</keyword>
<evidence type="ECO:0000256" key="4">
    <source>
        <dbReference type="ARBA" id="ARBA00023054"/>
    </source>
</evidence>
<evidence type="ECO:0000256" key="5">
    <source>
        <dbReference type="ARBA" id="ARBA00023136"/>
    </source>
</evidence>
<sequence>MAQTDSKVLVLGALAGVAGISLAVVFYRGLRSKRRVSWPGFYQNRTNDPGSGLLLVDGPVLPRGQTEVLERLEALIQCVSDLKEEMKALKTALPALPDQVREELKGHSEARRVGAQHRTAATRRKRAAGAASSPEGQSSEDAESEGGYMTALTDSEDEEQSDEEQTPDKLSILLDRIDRLRQGGESDKRESLSVLLEQRDEFGQNSEFLWRLTRAYCDVHDVSATLEEKKTHAENGKAVGEEAITVNPKCAESHQWYAIMCGIMAEYDSIQNKIKNGYIFKDHLDKAIELKPQDPLSYYLLGRWCYAVAQLSWIERKVAATLFGEPPSATVEDALKNFLKVEEIHPAYSKLNYVFLAKCYKALGQSEKARKMCEAASTMNTVSKERPLGVQEALGVEGLRVGPHGRVVVDGPLVYEDDGVLWNGVAHDGGVCDGRVGDGERDEAGEAHHLVEEGHDVRQLGLVLDGR</sequence>
<reference evidence="10" key="3">
    <citation type="submission" date="2025-09" db="UniProtKB">
        <authorList>
            <consortium name="Ensembl"/>
        </authorList>
    </citation>
    <scope>IDENTIFICATION</scope>
</reference>
<comment type="subcellular location">
    <subcellularLocation>
        <location evidence="1">Membrane</location>
        <topology evidence="1">Single-pass membrane protein</topology>
    </subcellularLocation>
</comment>
<dbReference type="GO" id="GO:0008017">
    <property type="term" value="F:microtubule binding"/>
    <property type="evidence" value="ECO:0007669"/>
    <property type="project" value="TreeGrafter"/>
</dbReference>
<keyword evidence="4" id="KW-0175">Coiled coil</keyword>
<evidence type="ECO:0000256" key="3">
    <source>
        <dbReference type="ARBA" id="ARBA00022989"/>
    </source>
</evidence>
<dbReference type="InterPro" id="IPR011990">
    <property type="entry name" value="TPR-like_helical_dom_sf"/>
</dbReference>
<dbReference type="Proteomes" id="UP000028760">
    <property type="component" value="Unassembled WGS sequence"/>
</dbReference>
<comment type="similarity">
    <text evidence="6">Belongs to the RMDN family.</text>
</comment>
<accession>A0A096MG89</accession>
<dbReference type="GO" id="GO:0005876">
    <property type="term" value="C:spindle microtubule"/>
    <property type="evidence" value="ECO:0007669"/>
    <property type="project" value="TreeGrafter"/>
</dbReference>
<dbReference type="InterPro" id="IPR049039">
    <property type="entry name" value="RMD1-3_a_helical_rpt"/>
</dbReference>
<evidence type="ECO:0000256" key="8">
    <source>
        <dbReference type="ARBA" id="ARBA00041609"/>
    </source>
</evidence>
<evidence type="ECO:0000256" key="7">
    <source>
        <dbReference type="ARBA" id="ARBA00039964"/>
    </source>
</evidence>
<dbReference type="Gene3D" id="1.25.40.10">
    <property type="entry name" value="Tetratricopeptide repeat domain"/>
    <property type="match status" value="1"/>
</dbReference>
<feature type="region of interest" description="Disordered" evidence="9">
    <location>
        <begin position="105"/>
        <end position="148"/>
    </location>
</feature>
<dbReference type="EMBL" id="AYCK01011693">
    <property type="status" value="NOT_ANNOTATED_CDS"/>
    <property type="molecule type" value="Genomic_DNA"/>
</dbReference>
<reference evidence="11" key="1">
    <citation type="submission" date="2013-10" db="EMBL/GenBank/DDBJ databases">
        <authorList>
            <person name="Schartl M."/>
            <person name="Warren W."/>
        </authorList>
    </citation>
    <scope>NUCLEOTIDE SEQUENCE [LARGE SCALE GENOMIC DNA]</scope>
    <source>
        <strain evidence="11">female</strain>
    </source>
</reference>
<name>A0A096MG89_POEFO</name>
<dbReference type="GO" id="GO:0005739">
    <property type="term" value="C:mitochondrion"/>
    <property type="evidence" value="ECO:0007669"/>
    <property type="project" value="TreeGrafter"/>
</dbReference>
<protein>
    <recommendedName>
        <fullName evidence="7">Regulator of microtubule dynamics protein 2</fullName>
    </recommendedName>
    <alternativeName>
        <fullName evidence="8">Protein FAM82A1</fullName>
    </alternativeName>
</protein>
<evidence type="ECO:0000256" key="1">
    <source>
        <dbReference type="ARBA" id="ARBA00004167"/>
    </source>
</evidence>
<evidence type="ECO:0000313" key="10">
    <source>
        <dbReference type="Ensembl" id="ENSPFOP00000030430.1"/>
    </source>
</evidence>
<proteinExistence type="inferred from homology"/>
<evidence type="ECO:0000256" key="9">
    <source>
        <dbReference type="SAM" id="MobiDB-lite"/>
    </source>
</evidence>
<keyword evidence="2" id="KW-0812">Transmembrane</keyword>
<organism evidence="10 11">
    <name type="scientific">Poecilia formosa</name>
    <name type="common">Amazon molly</name>
    <name type="synonym">Limia formosa</name>
    <dbReference type="NCBI Taxonomy" id="48698"/>
    <lineage>
        <taxon>Eukaryota</taxon>
        <taxon>Metazoa</taxon>
        <taxon>Chordata</taxon>
        <taxon>Craniata</taxon>
        <taxon>Vertebrata</taxon>
        <taxon>Euteleostomi</taxon>
        <taxon>Actinopterygii</taxon>
        <taxon>Neopterygii</taxon>
        <taxon>Teleostei</taxon>
        <taxon>Neoteleostei</taxon>
        <taxon>Acanthomorphata</taxon>
        <taxon>Ovalentaria</taxon>
        <taxon>Atherinomorphae</taxon>
        <taxon>Cyprinodontiformes</taxon>
        <taxon>Poeciliidae</taxon>
        <taxon>Poeciliinae</taxon>
        <taxon>Poecilia</taxon>
    </lineage>
</organism>
<dbReference type="Pfam" id="PF21033">
    <property type="entry name" value="RMD1-3"/>
    <property type="match status" value="1"/>
</dbReference>
<dbReference type="GO" id="GO:0016020">
    <property type="term" value="C:membrane"/>
    <property type="evidence" value="ECO:0007669"/>
    <property type="project" value="UniProtKB-SubCell"/>
</dbReference>
<dbReference type="AlphaFoldDB" id="A0A096MG89"/>
<dbReference type="PANTHER" id="PTHR16056:SF15">
    <property type="entry name" value="REGULATOR OF MICROTUBULE DYNAMICS PROTEIN 2"/>
    <property type="match status" value="1"/>
</dbReference>
<dbReference type="PANTHER" id="PTHR16056">
    <property type="entry name" value="REGULATOR OF MICROTUBULE DYNAMICS PROTEIN"/>
    <property type="match status" value="1"/>
</dbReference>
<dbReference type="GO" id="GO:0097431">
    <property type="term" value="C:mitotic spindle pole"/>
    <property type="evidence" value="ECO:0007669"/>
    <property type="project" value="TreeGrafter"/>
</dbReference>
<dbReference type="GeneTree" id="ENSGT00950000182992"/>
<evidence type="ECO:0000313" key="11">
    <source>
        <dbReference type="Proteomes" id="UP000028760"/>
    </source>
</evidence>
<evidence type="ECO:0000256" key="6">
    <source>
        <dbReference type="ARBA" id="ARBA00038360"/>
    </source>
</evidence>
<dbReference type="OMA" id="KCAESHQ"/>
<reference evidence="10" key="2">
    <citation type="submission" date="2025-08" db="UniProtKB">
        <authorList>
            <consortium name="Ensembl"/>
        </authorList>
    </citation>
    <scope>IDENTIFICATION</scope>
</reference>